<dbReference type="InterPro" id="IPR009061">
    <property type="entry name" value="DNA-bd_dom_put_sf"/>
</dbReference>
<comment type="caution">
    <text evidence="1">The sequence shown here is derived from an EMBL/GenBank/DDBJ whole genome shotgun (WGS) entry which is preliminary data.</text>
</comment>
<evidence type="ECO:0000313" key="1">
    <source>
        <dbReference type="EMBL" id="GGC18267.1"/>
    </source>
</evidence>
<accession>A0ABQ1L897</accession>
<reference evidence="2" key="1">
    <citation type="journal article" date="2019" name="Int. J. Syst. Evol. Microbiol.">
        <title>The Global Catalogue of Microorganisms (GCM) 10K type strain sequencing project: providing services to taxonomists for standard genome sequencing and annotation.</title>
        <authorList>
            <consortium name="The Broad Institute Genomics Platform"/>
            <consortium name="The Broad Institute Genome Sequencing Center for Infectious Disease"/>
            <person name="Wu L."/>
            <person name="Ma J."/>
        </authorList>
    </citation>
    <scope>NUCLEOTIDE SEQUENCE [LARGE SCALE GENOMIC DNA]</scope>
    <source>
        <strain evidence="2">CGMCC 1.15342</strain>
    </source>
</reference>
<sequence length="103" mass="11643">MKHKSTPENLQLYLATESQLKSVVMECVKEALQGASPTTQAGHDTPPEIIDTKTLLNRLDLSEPTVIRYRQKGMIPFLQVGSAVRYDYQKVLEALEKKKGDRK</sequence>
<dbReference type="SUPFAM" id="SSF46955">
    <property type="entry name" value="Putative DNA-binding domain"/>
    <property type="match status" value="1"/>
</dbReference>
<dbReference type="Proteomes" id="UP000597338">
    <property type="component" value="Unassembled WGS sequence"/>
</dbReference>
<evidence type="ECO:0008006" key="3">
    <source>
        <dbReference type="Google" id="ProtNLM"/>
    </source>
</evidence>
<evidence type="ECO:0000313" key="2">
    <source>
        <dbReference type="Proteomes" id="UP000597338"/>
    </source>
</evidence>
<dbReference type="EMBL" id="BMIK01000002">
    <property type="protein sequence ID" value="GGC18267.1"/>
    <property type="molecule type" value="Genomic_DNA"/>
</dbReference>
<proteinExistence type="predicted"/>
<dbReference type="RefSeq" id="WP_188747651.1">
    <property type="nucleotide sequence ID" value="NZ_BMIK01000002.1"/>
</dbReference>
<protein>
    <recommendedName>
        <fullName evidence="3">Helix-turn-helix domain-containing protein</fullName>
    </recommendedName>
</protein>
<gene>
    <name evidence="1" type="ORF">GCM10011386_07700</name>
</gene>
<keyword evidence="2" id="KW-1185">Reference proteome</keyword>
<name>A0ABQ1L897_9SPHI</name>
<organism evidence="1 2">
    <name type="scientific">Parapedobacter defluvii</name>
    <dbReference type="NCBI Taxonomy" id="2045106"/>
    <lineage>
        <taxon>Bacteria</taxon>
        <taxon>Pseudomonadati</taxon>
        <taxon>Bacteroidota</taxon>
        <taxon>Sphingobacteriia</taxon>
        <taxon>Sphingobacteriales</taxon>
        <taxon>Sphingobacteriaceae</taxon>
        <taxon>Parapedobacter</taxon>
    </lineage>
</organism>